<dbReference type="PANTHER" id="PTHR48081">
    <property type="entry name" value="AB HYDROLASE SUPERFAMILY PROTEIN C4A8.06C"/>
    <property type="match status" value="1"/>
</dbReference>
<evidence type="ECO:0000313" key="3">
    <source>
        <dbReference type="EMBL" id="ODV90984.1"/>
    </source>
</evidence>
<organism evidence="3 4">
    <name type="scientific">Tortispora caseinolytica NRRL Y-17796</name>
    <dbReference type="NCBI Taxonomy" id="767744"/>
    <lineage>
        <taxon>Eukaryota</taxon>
        <taxon>Fungi</taxon>
        <taxon>Dikarya</taxon>
        <taxon>Ascomycota</taxon>
        <taxon>Saccharomycotina</taxon>
        <taxon>Trigonopsidomycetes</taxon>
        <taxon>Trigonopsidales</taxon>
        <taxon>Trigonopsidaceae</taxon>
        <taxon>Tortispora</taxon>
    </lineage>
</organism>
<sequence>MDFLELSYGTHELQTVHYVKTDSSLPWILFIHGGAWRDPSNTWKDGLHCLSTLHSRYGVSIASVDYRLAPESQKDDFPKDIASAIVQLRKMGMVDYVIIGHSAGAFIALQLPQFTKFLPSNVFGLDGIYDLRSLVLEYPSYNEFVEFAFGSDSENWPDILTSSDRYSGNLALIQSAEDELLSMAQTTRASLFFPNAPVHIISGLHEDVYKGPEIITIMSSFLDSVGKATEPTTTLRIVDISS</sequence>
<gene>
    <name evidence="3" type="ORF">CANCADRAFT_26848</name>
</gene>
<dbReference type="GO" id="GO:0016787">
    <property type="term" value="F:hydrolase activity"/>
    <property type="evidence" value="ECO:0007669"/>
    <property type="project" value="UniProtKB-KW"/>
</dbReference>
<evidence type="ECO:0000256" key="1">
    <source>
        <dbReference type="ARBA" id="ARBA00022801"/>
    </source>
</evidence>
<dbReference type="EMBL" id="KV453842">
    <property type="protein sequence ID" value="ODV90984.1"/>
    <property type="molecule type" value="Genomic_DNA"/>
</dbReference>
<dbReference type="AlphaFoldDB" id="A0A1E4TGT7"/>
<dbReference type="SUPFAM" id="SSF53474">
    <property type="entry name" value="alpha/beta-Hydrolases"/>
    <property type="match status" value="1"/>
</dbReference>
<dbReference type="InterPro" id="IPR013094">
    <property type="entry name" value="AB_hydrolase_3"/>
</dbReference>
<protein>
    <recommendedName>
        <fullName evidence="2">Alpha/beta hydrolase fold-3 domain-containing protein</fullName>
    </recommendedName>
</protein>
<dbReference type="Pfam" id="PF07859">
    <property type="entry name" value="Abhydrolase_3"/>
    <property type="match status" value="1"/>
</dbReference>
<keyword evidence="1" id="KW-0378">Hydrolase</keyword>
<dbReference type="InterPro" id="IPR029058">
    <property type="entry name" value="AB_hydrolase_fold"/>
</dbReference>
<dbReference type="Gene3D" id="3.40.50.1820">
    <property type="entry name" value="alpha/beta hydrolase"/>
    <property type="match status" value="1"/>
</dbReference>
<evidence type="ECO:0000313" key="4">
    <source>
        <dbReference type="Proteomes" id="UP000095023"/>
    </source>
</evidence>
<reference evidence="4" key="1">
    <citation type="submission" date="2016-02" db="EMBL/GenBank/DDBJ databases">
        <title>Comparative genomics of biotechnologically important yeasts.</title>
        <authorList>
            <consortium name="DOE Joint Genome Institute"/>
            <person name="Riley R."/>
            <person name="Haridas S."/>
            <person name="Wolfe K.H."/>
            <person name="Lopes M.R."/>
            <person name="Hittinger C.T."/>
            <person name="Goker M."/>
            <person name="Salamov A."/>
            <person name="Wisecaver J."/>
            <person name="Long T.M."/>
            <person name="Aerts A.L."/>
            <person name="Barry K."/>
            <person name="Choi C."/>
            <person name="Clum A."/>
            <person name="Coughlan A.Y."/>
            <person name="Deshpande S."/>
            <person name="Douglass A.P."/>
            <person name="Hanson S.J."/>
            <person name="Klenk H.-P."/>
            <person name="Labutti K."/>
            <person name="Lapidus A."/>
            <person name="Lindquist E."/>
            <person name="Lipzen A."/>
            <person name="Meier-Kolthoff J.P."/>
            <person name="Ohm R.A."/>
            <person name="Otillar R.P."/>
            <person name="Pangilinan J."/>
            <person name="Peng Y."/>
            <person name="Rokas A."/>
            <person name="Rosa C.A."/>
            <person name="Scheuner C."/>
            <person name="Sibirny A.A."/>
            <person name="Slot J.C."/>
            <person name="Stielow J.B."/>
            <person name="Sun H."/>
            <person name="Kurtzman C.P."/>
            <person name="Blackwell M."/>
            <person name="Jeffries T.W."/>
            <person name="Grigoriev I.V."/>
        </authorList>
    </citation>
    <scope>NUCLEOTIDE SEQUENCE [LARGE SCALE GENOMIC DNA]</scope>
    <source>
        <strain evidence="4">NRRL Y-17796</strain>
    </source>
</reference>
<dbReference type="OrthoDB" id="420264at2759"/>
<dbReference type="Proteomes" id="UP000095023">
    <property type="component" value="Unassembled WGS sequence"/>
</dbReference>
<evidence type="ECO:0000259" key="2">
    <source>
        <dbReference type="Pfam" id="PF07859"/>
    </source>
</evidence>
<proteinExistence type="predicted"/>
<dbReference type="InterPro" id="IPR050300">
    <property type="entry name" value="GDXG_lipolytic_enzyme"/>
</dbReference>
<accession>A0A1E4TGT7</accession>
<feature type="domain" description="Alpha/beta hydrolase fold-3" evidence="2">
    <location>
        <begin position="28"/>
        <end position="139"/>
    </location>
</feature>
<dbReference type="PANTHER" id="PTHR48081:SF33">
    <property type="entry name" value="KYNURENINE FORMAMIDASE"/>
    <property type="match status" value="1"/>
</dbReference>
<name>A0A1E4TGT7_9ASCO</name>
<keyword evidence="4" id="KW-1185">Reference proteome</keyword>